<gene>
    <name evidence="1" type="ORF">JKJ07_38905</name>
</gene>
<reference evidence="1 2" key="1">
    <citation type="submission" date="2021-01" db="EMBL/GenBank/DDBJ databases">
        <title>Actinoplanes sp. nov. LDG1-01 isolated from lichen.</title>
        <authorList>
            <person name="Saeng-In P."/>
            <person name="Phongsopitanun W."/>
            <person name="Kanchanasin P."/>
            <person name="Yuki M."/>
            <person name="Kudo T."/>
            <person name="Ohkuma M."/>
            <person name="Tanasupawat S."/>
        </authorList>
    </citation>
    <scope>NUCLEOTIDE SEQUENCE [LARGE SCALE GENOMIC DNA]</scope>
    <source>
        <strain evidence="1 2">LDG1-01</strain>
    </source>
</reference>
<sequence length="57" mass="5860">MGPRPAPGHVYVAKGKEAPANVRAQGELKRDQNGEGDGATLVPIIPVIPVVPVPVVP</sequence>
<accession>A0ABS1W0M8</accession>
<evidence type="ECO:0000313" key="1">
    <source>
        <dbReference type="EMBL" id="MBL7260285.1"/>
    </source>
</evidence>
<comment type="caution">
    <text evidence="1">The sequence shown here is derived from an EMBL/GenBank/DDBJ whole genome shotgun (WGS) entry which is preliminary data.</text>
</comment>
<proteinExistence type="predicted"/>
<organism evidence="1 2">
    <name type="scientific">Paractinoplanes lichenicola</name>
    <dbReference type="NCBI Taxonomy" id="2802976"/>
    <lineage>
        <taxon>Bacteria</taxon>
        <taxon>Bacillati</taxon>
        <taxon>Actinomycetota</taxon>
        <taxon>Actinomycetes</taxon>
        <taxon>Micromonosporales</taxon>
        <taxon>Micromonosporaceae</taxon>
        <taxon>Paractinoplanes</taxon>
    </lineage>
</organism>
<dbReference type="RefSeq" id="WP_202997012.1">
    <property type="nucleotide sequence ID" value="NZ_JAENHO010000013.1"/>
</dbReference>
<protein>
    <submittedName>
        <fullName evidence="1">Uncharacterized protein</fullName>
    </submittedName>
</protein>
<dbReference type="EMBL" id="JAENHO010000013">
    <property type="protein sequence ID" value="MBL7260285.1"/>
    <property type="molecule type" value="Genomic_DNA"/>
</dbReference>
<name>A0ABS1W0M8_9ACTN</name>
<keyword evidence="2" id="KW-1185">Reference proteome</keyword>
<evidence type="ECO:0000313" key="2">
    <source>
        <dbReference type="Proteomes" id="UP000598996"/>
    </source>
</evidence>
<dbReference type="Proteomes" id="UP000598996">
    <property type="component" value="Unassembled WGS sequence"/>
</dbReference>